<evidence type="ECO:0000313" key="1">
    <source>
        <dbReference type="EMBL" id="JAH95351.1"/>
    </source>
</evidence>
<organism evidence="1">
    <name type="scientific">Anguilla anguilla</name>
    <name type="common">European freshwater eel</name>
    <name type="synonym">Muraena anguilla</name>
    <dbReference type="NCBI Taxonomy" id="7936"/>
    <lineage>
        <taxon>Eukaryota</taxon>
        <taxon>Metazoa</taxon>
        <taxon>Chordata</taxon>
        <taxon>Craniata</taxon>
        <taxon>Vertebrata</taxon>
        <taxon>Euteleostomi</taxon>
        <taxon>Actinopterygii</taxon>
        <taxon>Neopterygii</taxon>
        <taxon>Teleostei</taxon>
        <taxon>Anguilliformes</taxon>
        <taxon>Anguillidae</taxon>
        <taxon>Anguilla</taxon>
    </lineage>
</organism>
<accession>A0A0E9WYT6</accession>
<dbReference type="AlphaFoldDB" id="A0A0E9WYT6"/>
<reference evidence="1" key="1">
    <citation type="submission" date="2014-11" db="EMBL/GenBank/DDBJ databases">
        <authorList>
            <person name="Amaro Gonzalez C."/>
        </authorList>
    </citation>
    <scope>NUCLEOTIDE SEQUENCE</scope>
</reference>
<protein>
    <submittedName>
        <fullName evidence="1">Uncharacterized protein</fullName>
    </submittedName>
</protein>
<dbReference type="EMBL" id="GBXM01013226">
    <property type="protein sequence ID" value="JAH95351.1"/>
    <property type="molecule type" value="Transcribed_RNA"/>
</dbReference>
<sequence>MCVCARVRVCMCAYKHGYVVVLCANRCKQASFPVVVKQTSCDKGPEGIVNSFLTLCFETKPAAVLLLVVVSSHVSMTAVASERLNPLCFH</sequence>
<name>A0A0E9WYT6_ANGAN</name>
<proteinExistence type="predicted"/>
<reference evidence="1" key="2">
    <citation type="journal article" date="2015" name="Fish Shellfish Immunol.">
        <title>Early steps in the European eel (Anguilla anguilla)-Vibrio vulnificus interaction in the gills: Role of the RtxA13 toxin.</title>
        <authorList>
            <person name="Callol A."/>
            <person name="Pajuelo D."/>
            <person name="Ebbesson L."/>
            <person name="Teles M."/>
            <person name="MacKenzie S."/>
            <person name="Amaro C."/>
        </authorList>
    </citation>
    <scope>NUCLEOTIDE SEQUENCE</scope>
</reference>